<evidence type="ECO:0000313" key="7">
    <source>
        <dbReference type="EMBL" id="OHA13574.1"/>
    </source>
</evidence>
<comment type="similarity">
    <text evidence="1 4">Belongs to the D-isomer specific 2-hydroxyacid dehydrogenase family.</text>
</comment>
<evidence type="ECO:0000256" key="3">
    <source>
        <dbReference type="ARBA" id="ARBA00023027"/>
    </source>
</evidence>
<dbReference type="GO" id="GO:0016618">
    <property type="term" value="F:hydroxypyruvate reductase [NAD(P)H] activity"/>
    <property type="evidence" value="ECO:0007669"/>
    <property type="project" value="TreeGrafter"/>
</dbReference>
<dbReference type="Proteomes" id="UP000178302">
    <property type="component" value="Unassembled WGS sequence"/>
</dbReference>
<keyword evidence="2 4" id="KW-0560">Oxidoreductase</keyword>
<accession>A0A1G2LPX2</accession>
<evidence type="ECO:0000259" key="5">
    <source>
        <dbReference type="Pfam" id="PF00389"/>
    </source>
</evidence>
<gene>
    <name evidence="7" type="ORF">A2909_00220</name>
</gene>
<organism evidence="7 8">
    <name type="scientific">Candidatus Tagabacteria bacterium RIFCSPLOWO2_01_FULL_39_11</name>
    <dbReference type="NCBI Taxonomy" id="1802295"/>
    <lineage>
        <taxon>Bacteria</taxon>
        <taxon>Candidatus Tagaibacteriota</taxon>
    </lineage>
</organism>
<comment type="caution">
    <text evidence="7">The sequence shown here is derived from an EMBL/GenBank/DDBJ whole genome shotgun (WGS) entry which is preliminary data.</text>
</comment>
<name>A0A1G2LPX2_9BACT</name>
<evidence type="ECO:0000256" key="1">
    <source>
        <dbReference type="ARBA" id="ARBA00005854"/>
    </source>
</evidence>
<dbReference type="Pfam" id="PF02826">
    <property type="entry name" value="2-Hacid_dh_C"/>
    <property type="match status" value="1"/>
</dbReference>
<dbReference type="PANTHER" id="PTHR10996">
    <property type="entry name" value="2-HYDROXYACID DEHYDROGENASE-RELATED"/>
    <property type="match status" value="1"/>
</dbReference>
<feature type="domain" description="D-isomer specific 2-hydroxyacid dehydrogenase NAD-binding" evidence="6">
    <location>
        <begin position="118"/>
        <end position="297"/>
    </location>
</feature>
<dbReference type="InterPro" id="IPR029753">
    <property type="entry name" value="D-isomer_DH_CS"/>
</dbReference>
<dbReference type="AlphaFoldDB" id="A0A1G2LPX2"/>
<feature type="domain" description="D-isomer specific 2-hydroxyacid dehydrogenase catalytic" evidence="5">
    <location>
        <begin position="11"/>
        <end position="328"/>
    </location>
</feature>
<dbReference type="InterPro" id="IPR036291">
    <property type="entry name" value="NAD(P)-bd_dom_sf"/>
</dbReference>
<dbReference type="InterPro" id="IPR050223">
    <property type="entry name" value="D-isomer_2-hydroxyacid_DH"/>
</dbReference>
<dbReference type="InterPro" id="IPR006139">
    <property type="entry name" value="D-isomer_2_OHA_DH_cat_dom"/>
</dbReference>
<dbReference type="SUPFAM" id="SSF52283">
    <property type="entry name" value="Formate/glycerate dehydrogenase catalytic domain-like"/>
    <property type="match status" value="1"/>
</dbReference>
<dbReference type="InterPro" id="IPR006140">
    <property type="entry name" value="D-isomer_DH_NAD-bd"/>
</dbReference>
<keyword evidence="3" id="KW-0520">NAD</keyword>
<dbReference type="PANTHER" id="PTHR10996:SF283">
    <property type="entry name" value="GLYOXYLATE_HYDROXYPYRUVATE REDUCTASE B"/>
    <property type="match status" value="1"/>
</dbReference>
<dbReference type="GO" id="GO:0005829">
    <property type="term" value="C:cytosol"/>
    <property type="evidence" value="ECO:0007669"/>
    <property type="project" value="TreeGrafter"/>
</dbReference>
<reference evidence="7 8" key="1">
    <citation type="journal article" date="2016" name="Nat. Commun.">
        <title>Thousands of microbial genomes shed light on interconnected biogeochemical processes in an aquifer system.</title>
        <authorList>
            <person name="Anantharaman K."/>
            <person name="Brown C.T."/>
            <person name="Hug L.A."/>
            <person name="Sharon I."/>
            <person name="Castelle C.J."/>
            <person name="Probst A.J."/>
            <person name="Thomas B.C."/>
            <person name="Singh A."/>
            <person name="Wilkins M.J."/>
            <person name="Karaoz U."/>
            <person name="Brodie E.L."/>
            <person name="Williams K.H."/>
            <person name="Hubbard S.S."/>
            <person name="Banfield J.F."/>
        </authorList>
    </citation>
    <scope>NUCLEOTIDE SEQUENCE [LARGE SCALE GENOMIC DNA]</scope>
</reference>
<evidence type="ECO:0000259" key="6">
    <source>
        <dbReference type="Pfam" id="PF02826"/>
    </source>
</evidence>
<dbReference type="Gene3D" id="3.40.50.720">
    <property type="entry name" value="NAD(P)-binding Rossmann-like Domain"/>
    <property type="match status" value="2"/>
</dbReference>
<dbReference type="PROSITE" id="PS00065">
    <property type="entry name" value="D_2_HYDROXYACID_DH_1"/>
    <property type="match status" value="1"/>
</dbReference>
<proteinExistence type="inferred from homology"/>
<dbReference type="Pfam" id="PF00389">
    <property type="entry name" value="2-Hacid_dh"/>
    <property type="match status" value="1"/>
</dbReference>
<sequence length="331" mass="36580">MTKISNGVKIYITRMIPESGINLLKNKGYDVVINPEDKVLTKEELITALKGKNYDAVLCLLTDKIDADVFEAAGPQCKIFANYAVGFDNIDLKTAKEKGIMITNTPDVLTETVAEHTFALMLAIAHRIAESDRFTRAGKYKGWAPMLLLGDDFSSKTLGIVGLGRIGTRVAKHAKDGFDAKIIYYDIKRNEEFEKEFSAEYKENIEDLLRKADFVSLHVPLLDSTRHFINEARLKIMKPTAYLINTSRGPVIDEQALTNALKNKTIKGAAIDVFENEPELTPGLAELENIILTPHIASATEKTRGKMSELAAENIIAALEGKTPPNLVGTK</sequence>
<dbReference type="GO" id="GO:0030267">
    <property type="term" value="F:glyoxylate reductase (NADPH) activity"/>
    <property type="evidence" value="ECO:0007669"/>
    <property type="project" value="TreeGrafter"/>
</dbReference>
<dbReference type="PROSITE" id="PS00670">
    <property type="entry name" value="D_2_HYDROXYACID_DH_2"/>
    <property type="match status" value="1"/>
</dbReference>
<evidence type="ECO:0000256" key="2">
    <source>
        <dbReference type="ARBA" id="ARBA00023002"/>
    </source>
</evidence>
<evidence type="ECO:0000313" key="8">
    <source>
        <dbReference type="Proteomes" id="UP000178302"/>
    </source>
</evidence>
<dbReference type="CDD" id="cd05301">
    <property type="entry name" value="GDH"/>
    <property type="match status" value="1"/>
</dbReference>
<evidence type="ECO:0000256" key="4">
    <source>
        <dbReference type="RuleBase" id="RU003719"/>
    </source>
</evidence>
<dbReference type="EMBL" id="MHQZ01000030">
    <property type="protein sequence ID" value="OHA13574.1"/>
    <property type="molecule type" value="Genomic_DNA"/>
</dbReference>
<dbReference type="FunFam" id="3.40.50.720:FF:000203">
    <property type="entry name" value="D-3-phosphoglycerate dehydrogenase (SerA)"/>
    <property type="match status" value="1"/>
</dbReference>
<dbReference type="InterPro" id="IPR029752">
    <property type="entry name" value="D-isomer_DH_CS1"/>
</dbReference>
<protein>
    <submittedName>
        <fullName evidence="7">D-glycerate dehydrogenase</fullName>
    </submittedName>
</protein>
<dbReference type="GO" id="GO:0051287">
    <property type="term" value="F:NAD binding"/>
    <property type="evidence" value="ECO:0007669"/>
    <property type="project" value="InterPro"/>
</dbReference>
<dbReference type="SUPFAM" id="SSF51735">
    <property type="entry name" value="NAD(P)-binding Rossmann-fold domains"/>
    <property type="match status" value="1"/>
</dbReference>
<dbReference type="PROSITE" id="PS00671">
    <property type="entry name" value="D_2_HYDROXYACID_DH_3"/>
    <property type="match status" value="1"/>
</dbReference>